<gene>
    <name evidence="1" type="ORF">BDY19DRAFT_995046</name>
</gene>
<reference evidence="1" key="1">
    <citation type="journal article" date="2021" name="Environ. Microbiol.">
        <title>Gene family expansions and transcriptome signatures uncover fungal adaptations to wood decay.</title>
        <authorList>
            <person name="Hage H."/>
            <person name="Miyauchi S."/>
            <person name="Viragh M."/>
            <person name="Drula E."/>
            <person name="Min B."/>
            <person name="Chaduli D."/>
            <person name="Navarro D."/>
            <person name="Favel A."/>
            <person name="Norest M."/>
            <person name="Lesage-Meessen L."/>
            <person name="Balint B."/>
            <person name="Merenyi Z."/>
            <person name="de Eugenio L."/>
            <person name="Morin E."/>
            <person name="Martinez A.T."/>
            <person name="Baldrian P."/>
            <person name="Stursova M."/>
            <person name="Martinez M.J."/>
            <person name="Novotny C."/>
            <person name="Magnuson J.K."/>
            <person name="Spatafora J.W."/>
            <person name="Maurice S."/>
            <person name="Pangilinan J."/>
            <person name="Andreopoulos W."/>
            <person name="LaButti K."/>
            <person name="Hundley H."/>
            <person name="Na H."/>
            <person name="Kuo A."/>
            <person name="Barry K."/>
            <person name="Lipzen A."/>
            <person name="Henrissat B."/>
            <person name="Riley R."/>
            <person name="Ahrendt S."/>
            <person name="Nagy L.G."/>
            <person name="Grigoriev I.V."/>
            <person name="Martin F."/>
            <person name="Rosso M.N."/>
        </authorList>
    </citation>
    <scope>NUCLEOTIDE SEQUENCE</scope>
    <source>
        <strain evidence="1">CBS 384.51</strain>
    </source>
</reference>
<evidence type="ECO:0000313" key="2">
    <source>
        <dbReference type="Proteomes" id="UP001055072"/>
    </source>
</evidence>
<dbReference type="Proteomes" id="UP001055072">
    <property type="component" value="Unassembled WGS sequence"/>
</dbReference>
<proteinExistence type="predicted"/>
<organism evidence="1 2">
    <name type="scientific">Irpex rosettiformis</name>
    <dbReference type="NCBI Taxonomy" id="378272"/>
    <lineage>
        <taxon>Eukaryota</taxon>
        <taxon>Fungi</taxon>
        <taxon>Dikarya</taxon>
        <taxon>Basidiomycota</taxon>
        <taxon>Agaricomycotina</taxon>
        <taxon>Agaricomycetes</taxon>
        <taxon>Polyporales</taxon>
        <taxon>Irpicaceae</taxon>
        <taxon>Irpex</taxon>
    </lineage>
</organism>
<evidence type="ECO:0000313" key="1">
    <source>
        <dbReference type="EMBL" id="KAI0087350.1"/>
    </source>
</evidence>
<name>A0ACB8TZA8_9APHY</name>
<sequence length="461" mass="51314">MSLDTIPYEPSAFDTFQADPELPTYAQIRPPRRQQTIPSDQPTSHTCSLSNKSGNTWLTMKCTSRAARPQQNPRVLEGDNLEGSVEVNLPNWKTIKCVRVSVLGELVTSAQQRDQFLQLSQELWSSNMEAVSPTVDSMRFNKGSLRGVWIWPFTFTLPRTVETKRDGHNRDSYRLPGSFISKQSNYTVLYKLVTTIVAGKFIPDYTLETSITYIPFIKPEPPSSIRQLAYYNNCPIVGPDGDPEGWHTSSPVTITGSLFGERSVSIECQLWLAKPLCYTRGTVIPLFLTLRCSDSQALDILSSSDAPVVRLRRSLSLGIANSPIQAYGAGHKGMLRTAGSRGMYETSGDTTSYMQLANWWRSPYDSEGLERNMCALQGEIHLSPALSPPAQLGKYQLLYDVAIYSPDAVGFVNSSPTKKPLQVTSVEIATLYADGPRPMKYSPPKYDDLTRAAEDIRVEQS</sequence>
<comment type="caution">
    <text evidence="1">The sequence shown here is derived from an EMBL/GenBank/DDBJ whole genome shotgun (WGS) entry which is preliminary data.</text>
</comment>
<protein>
    <submittedName>
        <fullName evidence="1">Uncharacterized protein</fullName>
    </submittedName>
</protein>
<keyword evidence="2" id="KW-1185">Reference proteome</keyword>
<accession>A0ACB8TZA8</accession>
<dbReference type="EMBL" id="MU274918">
    <property type="protein sequence ID" value="KAI0087350.1"/>
    <property type="molecule type" value="Genomic_DNA"/>
</dbReference>